<feature type="compositionally biased region" description="Low complexity" evidence="1">
    <location>
        <begin position="520"/>
        <end position="529"/>
    </location>
</feature>
<dbReference type="AlphaFoldDB" id="A0A5C3E834"/>
<accession>A0A5C3E834</accession>
<feature type="compositionally biased region" description="Low complexity" evidence="1">
    <location>
        <begin position="674"/>
        <end position="688"/>
    </location>
</feature>
<feature type="compositionally biased region" description="Low complexity" evidence="1">
    <location>
        <begin position="333"/>
        <end position="359"/>
    </location>
</feature>
<keyword evidence="3" id="KW-1185">Reference proteome</keyword>
<evidence type="ECO:0000256" key="1">
    <source>
        <dbReference type="SAM" id="MobiDB-lite"/>
    </source>
</evidence>
<feature type="region of interest" description="Disordered" evidence="1">
    <location>
        <begin position="473"/>
        <end position="569"/>
    </location>
</feature>
<feature type="compositionally biased region" description="Polar residues" evidence="1">
    <location>
        <begin position="367"/>
        <end position="384"/>
    </location>
</feature>
<sequence>MNANMLLSPDALHCLKRKQLTNLCRRFGIKAVGKNTDLIQRLQEYAASNIPSDSPTKGNVPILRHVKRPRQSDSSDDSGSDDQQTEERATLPYPPLTPRTRQKRVSDLVQAIEEVKDQADDMDTDDENEFELSQKNTITFPVSSTTPAHPLSPLSPAPVAEEMVSTQPLRIFKALPSSNRIASPLSAATILEMSRPDAADANSSLYPDLSTLPLPEGVSSDCLASSSTLPSITSRQFSAAAASVLAEMNARLTAAGRSVTSGSLATMSSMGNGTWQNLAASVSTQGMSKSRSGRYEIHHERQFKKMDSIVNHYAARRVGGGPAEKSADTIEPSDSSISAPSSSAVTSNVATMTASTSTTQRPRRVDASTSTRSLAAMARSTSSRKMPVQRRPLPVPPVSQAKLPPSLSVSASANKTAASRQASSTEPSRTKRLRLAVTEDQDALQNTVLEIPPEKKSVVIRVTRPEREGMPYKFSVASSSSSSSDSKFAESGPTRAASSLRKTVIKATKNTFVGGGGGSAKKTTASAQAQKREAAFAKQQQQQAAMSRSISSRANLAAGTANRSQAMAPSVSVRNKFTGVVTGASSTGAAVLSNGAKVDSASGVRKPTVAASTSSGGSDASKQSGASSRFGGSIRSSVSQGLGRAEAARQARLKEIKARTKAALAGFGSQRNVSASTTATTTTTTSSSIIPESPQKALVANPASFSPSVMRPTIASLSRSSANNTAANNGSASLPMLSAITQPPLSNVVASGLQRAATVHAGVGKILTPCLTPRSSSLRHLRRVMRKQQKEADLDLVRVAAAENIAPGAVVPSAVPAIKSVVVKEQDAKPSIRTVAVERGSPLKRDTSPDKYTTLPVKMMRTTRGVGAAARPAGPRAVLVATRATTSALNRV</sequence>
<organism evidence="2 3">
    <name type="scientific">Ustilago trichophora</name>
    <dbReference type="NCBI Taxonomy" id="86804"/>
    <lineage>
        <taxon>Eukaryota</taxon>
        <taxon>Fungi</taxon>
        <taxon>Dikarya</taxon>
        <taxon>Basidiomycota</taxon>
        <taxon>Ustilaginomycotina</taxon>
        <taxon>Ustilaginomycetes</taxon>
        <taxon>Ustilaginales</taxon>
        <taxon>Ustilaginaceae</taxon>
        <taxon>Ustilago</taxon>
    </lineage>
</organism>
<dbReference type="Proteomes" id="UP000324022">
    <property type="component" value="Unassembled WGS sequence"/>
</dbReference>
<feature type="compositionally biased region" description="Low complexity" evidence="1">
    <location>
        <begin position="536"/>
        <end position="554"/>
    </location>
</feature>
<feature type="compositionally biased region" description="Polar residues" evidence="1">
    <location>
        <begin position="407"/>
        <end position="427"/>
    </location>
</feature>
<evidence type="ECO:0000313" key="3">
    <source>
        <dbReference type="Proteomes" id="UP000324022"/>
    </source>
</evidence>
<proteinExistence type="predicted"/>
<dbReference type="OrthoDB" id="5964929at2759"/>
<feature type="compositionally biased region" description="Low complexity" evidence="1">
    <location>
        <begin position="610"/>
        <end position="628"/>
    </location>
</feature>
<dbReference type="EMBL" id="OOIN01000012">
    <property type="protein sequence ID" value="SPO25777.1"/>
    <property type="molecule type" value="Genomic_DNA"/>
</dbReference>
<feature type="compositionally biased region" description="Acidic residues" evidence="1">
    <location>
        <begin position="74"/>
        <end position="84"/>
    </location>
</feature>
<reference evidence="2 3" key="1">
    <citation type="submission" date="2018-03" db="EMBL/GenBank/DDBJ databases">
        <authorList>
            <person name="Guldener U."/>
        </authorList>
    </citation>
    <scope>NUCLEOTIDE SEQUENCE [LARGE SCALE GENOMIC DNA]</scope>
    <source>
        <strain evidence="2 3">NBRC100155</strain>
    </source>
</reference>
<feature type="region of interest" description="Disordered" evidence="1">
    <location>
        <begin position="317"/>
        <end position="433"/>
    </location>
</feature>
<protein>
    <recommendedName>
        <fullName evidence="4">SAP domain-containing protein</fullName>
    </recommendedName>
</protein>
<evidence type="ECO:0008006" key="4">
    <source>
        <dbReference type="Google" id="ProtNLM"/>
    </source>
</evidence>
<gene>
    <name evidence="2" type="ORF">UTRI_03142</name>
</gene>
<feature type="region of interest" description="Disordered" evidence="1">
    <location>
        <begin position="49"/>
        <end position="104"/>
    </location>
</feature>
<name>A0A5C3E834_9BASI</name>
<feature type="compositionally biased region" description="Low complexity" evidence="1">
    <location>
        <begin position="475"/>
        <end position="486"/>
    </location>
</feature>
<evidence type="ECO:0000313" key="2">
    <source>
        <dbReference type="EMBL" id="SPO25777.1"/>
    </source>
</evidence>
<feature type="region of interest" description="Disordered" evidence="1">
    <location>
        <begin position="669"/>
        <end position="695"/>
    </location>
</feature>
<feature type="region of interest" description="Disordered" evidence="1">
    <location>
        <begin position="596"/>
        <end position="642"/>
    </location>
</feature>